<dbReference type="PANTHER" id="PTHR19367:SF18">
    <property type="entry name" value="T CELL RECEPTOR ALPHA VARIABLE 16"/>
    <property type="match status" value="1"/>
</dbReference>
<sequence length="114" mass="12942">DILTVTEGQPVYLHSVKQTTGILNVTEGEPVYLHCSYDAGFIGTHYPFWYIQSPDQPPKHLLDSHLKTAQGFQATHSPNENKKNGTFNMQKPTIQLKDSAVYFCAFRDTVRQSR</sequence>
<dbReference type="PANTHER" id="PTHR19367">
    <property type="entry name" value="T-CELL RECEPTOR ALPHA CHAIN V REGION"/>
    <property type="match status" value="1"/>
</dbReference>
<dbReference type="GeneTree" id="ENSGT00960000189462"/>
<dbReference type="Pfam" id="PF07686">
    <property type="entry name" value="V-set"/>
    <property type="match status" value="1"/>
</dbReference>
<dbReference type="GO" id="GO:0042101">
    <property type="term" value="C:T cell receptor complex"/>
    <property type="evidence" value="ECO:0007669"/>
    <property type="project" value="UniProtKB-KW"/>
</dbReference>
<dbReference type="AlphaFoldDB" id="A0A8C5SSB5"/>
<keyword evidence="8" id="KW-1185">Reference proteome</keyword>
<dbReference type="PROSITE" id="PS50835">
    <property type="entry name" value="IG_LIKE"/>
    <property type="match status" value="1"/>
</dbReference>
<keyword evidence="5" id="KW-1279">T cell receptor</keyword>
<keyword evidence="1" id="KW-0732">Signal</keyword>
<accession>A0A8C5SSB5</accession>
<reference evidence="7" key="1">
    <citation type="submission" date="2025-08" db="UniProtKB">
        <authorList>
            <consortium name="Ensembl"/>
        </authorList>
    </citation>
    <scope>IDENTIFICATION</scope>
</reference>
<evidence type="ECO:0000259" key="6">
    <source>
        <dbReference type="PROSITE" id="PS50835"/>
    </source>
</evidence>
<dbReference type="InterPro" id="IPR013106">
    <property type="entry name" value="Ig_V-set"/>
</dbReference>
<evidence type="ECO:0000256" key="4">
    <source>
        <dbReference type="ARBA" id="ARBA00023319"/>
    </source>
</evidence>
<dbReference type="Gene3D" id="2.60.40.10">
    <property type="entry name" value="Immunoglobulins"/>
    <property type="match status" value="1"/>
</dbReference>
<evidence type="ECO:0000256" key="3">
    <source>
        <dbReference type="ARBA" id="ARBA00023170"/>
    </source>
</evidence>
<keyword evidence="2" id="KW-1064">Adaptive immunity</keyword>
<dbReference type="InterPro" id="IPR051287">
    <property type="entry name" value="TCR_variable_region"/>
</dbReference>
<dbReference type="Proteomes" id="UP000694406">
    <property type="component" value="Unplaced"/>
</dbReference>
<dbReference type="InterPro" id="IPR007110">
    <property type="entry name" value="Ig-like_dom"/>
</dbReference>
<protein>
    <recommendedName>
        <fullName evidence="6">Ig-like domain-containing protein</fullName>
    </recommendedName>
</protein>
<dbReference type="InterPro" id="IPR013783">
    <property type="entry name" value="Ig-like_fold"/>
</dbReference>
<dbReference type="SUPFAM" id="SSF48726">
    <property type="entry name" value="Immunoglobulin"/>
    <property type="match status" value="1"/>
</dbReference>
<proteinExistence type="predicted"/>
<dbReference type="Ensembl" id="ENSLLTT00000020699.1">
    <property type="protein sequence ID" value="ENSLLTP00000019957.1"/>
    <property type="gene ID" value="ENSLLTG00000014974.1"/>
</dbReference>
<feature type="domain" description="Ig-like" evidence="6">
    <location>
        <begin position="10"/>
        <end position="114"/>
    </location>
</feature>
<keyword evidence="4" id="KW-0393">Immunoglobulin domain</keyword>
<evidence type="ECO:0000256" key="2">
    <source>
        <dbReference type="ARBA" id="ARBA00023130"/>
    </source>
</evidence>
<name>A0A8C5SSB5_LATLA</name>
<dbReference type="GO" id="GO:0002250">
    <property type="term" value="P:adaptive immune response"/>
    <property type="evidence" value="ECO:0007669"/>
    <property type="project" value="UniProtKB-KW"/>
</dbReference>
<organism evidence="7 8">
    <name type="scientific">Laticauda laticaudata</name>
    <name type="common">Blue-ringed sea krait</name>
    <name type="synonym">Blue-lipped sea krait</name>
    <dbReference type="NCBI Taxonomy" id="8630"/>
    <lineage>
        <taxon>Eukaryota</taxon>
        <taxon>Metazoa</taxon>
        <taxon>Chordata</taxon>
        <taxon>Craniata</taxon>
        <taxon>Vertebrata</taxon>
        <taxon>Euteleostomi</taxon>
        <taxon>Lepidosauria</taxon>
        <taxon>Squamata</taxon>
        <taxon>Bifurcata</taxon>
        <taxon>Unidentata</taxon>
        <taxon>Episquamata</taxon>
        <taxon>Toxicofera</taxon>
        <taxon>Serpentes</taxon>
        <taxon>Colubroidea</taxon>
        <taxon>Elapidae</taxon>
        <taxon>Laticaudinae</taxon>
        <taxon>Laticauda</taxon>
    </lineage>
</organism>
<evidence type="ECO:0000313" key="8">
    <source>
        <dbReference type="Proteomes" id="UP000694406"/>
    </source>
</evidence>
<keyword evidence="3" id="KW-0675">Receptor</keyword>
<evidence type="ECO:0000256" key="5">
    <source>
        <dbReference type="ARBA" id="ARBA00043266"/>
    </source>
</evidence>
<dbReference type="InterPro" id="IPR036179">
    <property type="entry name" value="Ig-like_dom_sf"/>
</dbReference>
<keyword evidence="5" id="KW-0391">Immunity</keyword>
<evidence type="ECO:0000313" key="7">
    <source>
        <dbReference type="Ensembl" id="ENSLLTP00000019957.1"/>
    </source>
</evidence>
<reference evidence="7" key="2">
    <citation type="submission" date="2025-09" db="UniProtKB">
        <authorList>
            <consortium name="Ensembl"/>
        </authorList>
    </citation>
    <scope>IDENTIFICATION</scope>
</reference>
<evidence type="ECO:0000256" key="1">
    <source>
        <dbReference type="ARBA" id="ARBA00022729"/>
    </source>
</evidence>